<sequence length="166" mass="17720">MAPISVASLRKDAYNTIARAGEGCVPIAMCYTAIHQSEVMEMPGTAVASQARQTQMNTRIDPALKEAGDAVLARLGYSPSAAVRGLWRFVVDHQDDAAAVREVLEPNASAGLSDEVARKAAAIASLRSQYAQTAGELGISNKTEADLPSWDVLREGWYGERLEGEA</sequence>
<dbReference type="Gene3D" id="1.10.1220.10">
    <property type="entry name" value="Met repressor-like"/>
    <property type="match status" value="1"/>
</dbReference>
<dbReference type="Proteomes" id="UP001529421">
    <property type="component" value="Unassembled WGS sequence"/>
</dbReference>
<gene>
    <name evidence="1" type="ORF">QUW28_02450</name>
</gene>
<dbReference type="InterPro" id="IPR013321">
    <property type="entry name" value="Arc_rbn_hlx_hlx"/>
</dbReference>
<comment type="caution">
    <text evidence="1">The sequence shown here is derived from an EMBL/GenBank/DDBJ whole genome shotgun (WGS) entry which is preliminary data.</text>
</comment>
<reference evidence="2" key="1">
    <citation type="submission" date="2023-06" db="EMBL/GenBank/DDBJ databases">
        <title>Identification and characterization of horizontal gene transfer across gut microbiota members of farm animals based on homology search.</title>
        <authorList>
            <person name="Zeman M."/>
            <person name="Kubasova T."/>
            <person name="Jahodarova E."/>
            <person name="Nykrynova M."/>
            <person name="Rychlik I."/>
        </authorList>
    </citation>
    <scope>NUCLEOTIDE SEQUENCE [LARGE SCALE GENOMIC DNA]</scope>
    <source>
        <strain evidence="2">154_Feed</strain>
    </source>
</reference>
<name>A0ABT7V8Y3_9ACTN</name>
<reference evidence="1 2" key="2">
    <citation type="submission" date="2023-06" db="EMBL/GenBank/DDBJ databases">
        <authorList>
            <person name="Zeman M."/>
            <person name="Kubasova T."/>
            <person name="Jahodarova E."/>
            <person name="Nykrynova M."/>
            <person name="Rychlik I."/>
        </authorList>
    </citation>
    <scope>NUCLEOTIDE SEQUENCE [LARGE SCALE GENOMIC DNA]</scope>
    <source>
        <strain evidence="1 2">154_Feed</strain>
    </source>
</reference>
<evidence type="ECO:0000313" key="2">
    <source>
        <dbReference type="Proteomes" id="UP001529421"/>
    </source>
</evidence>
<accession>A0ABT7V8Y3</accession>
<keyword evidence="2" id="KW-1185">Reference proteome</keyword>
<protein>
    <submittedName>
        <fullName evidence="1">Uncharacterized protein</fullName>
    </submittedName>
</protein>
<dbReference type="RefSeq" id="WP_289544296.1">
    <property type="nucleotide sequence ID" value="NZ_JAUDDZ010000002.1"/>
</dbReference>
<dbReference type="EMBL" id="JAUDDZ010000002">
    <property type="protein sequence ID" value="MDM8274364.1"/>
    <property type="molecule type" value="Genomic_DNA"/>
</dbReference>
<evidence type="ECO:0000313" key="1">
    <source>
        <dbReference type="EMBL" id="MDM8274364.1"/>
    </source>
</evidence>
<organism evidence="1 2">
    <name type="scientific">Enorma phocaeensis</name>
    <dbReference type="NCBI Taxonomy" id="1871019"/>
    <lineage>
        <taxon>Bacteria</taxon>
        <taxon>Bacillati</taxon>
        <taxon>Actinomycetota</taxon>
        <taxon>Coriobacteriia</taxon>
        <taxon>Coriobacteriales</taxon>
        <taxon>Coriobacteriaceae</taxon>
        <taxon>Enorma</taxon>
    </lineage>
</organism>
<proteinExistence type="predicted"/>